<sequence length="658" mass="76394">MNPIRKVLLKKKEANPFSDNFDKKKAFESIIKELAKDRLFNDESLKMLETLNVAEALHETFKKVFNFLKIHIFRSSISIDDLFNYSIASFNRELLIVSKNISESTSNLDIINLQDYFKHKSESIDPSIGKINTGLALESNLDGVGILLNYARYFKDEEINESESREDIETIGDIFRMQVVSTFYFVLKNEYDRCVWRDGYSSLSGRKIQFSSLNREELLLDNIGFFRMQQYALAFDLKTKALIQNNELLGKRILEQSLLNKRKSHISSIEVNEGYINYELSDGIDAEDTYFDVSNVNFLGAFYSFLENYPLPNFTNLTLYDLNALFDVLQSLLRKAMNIKIVDDSVFAIKDFQKLPYKIKRKALIKYLISRTTYTEVQVSEFIDLVKNESQSRINFWEYPLVEVNDDLLCPILPIVYSNNIVLIDRWLEDGGVDLDTRGKLFEKKIINKLKDALDEKGYDYSIPDKAIFKLEDGSFEEIDFVVNLKHICVFGEVKCIKFPLGPRDEHNALKRLRDGAVQINRKSSFVIKNIDKFKSDIGDIERKEILTIVVTNFPNFSGRIFDNVAIVDYVMLSSYFNSGKLSTFIASKSERDDFLIKVVSEKVHYKSEEDFSKNMKSYFFSPPAIDELRGLFEYTNNKLSFDFMDCDIYSEAIQYKD</sequence>
<evidence type="ECO:0008006" key="3">
    <source>
        <dbReference type="Google" id="ProtNLM"/>
    </source>
</evidence>
<organism evidence="1 2">
    <name type="scientific">Catalinimonas alkaloidigena</name>
    <dbReference type="NCBI Taxonomy" id="1075417"/>
    <lineage>
        <taxon>Bacteria</taxon>
        <taxon>Pseudomonadati</taxon>
        <taxon>Bacteroidota</taxon>
        <taxon>Cytophagia</taxon>
        <taxon>Cytophagales</taxon>
        <taxon>Catalimonadaceae</taxon>
        <taxon>Catalinimonas</taxon>
    </lineage>
</organism>
<dbReference type="EMBL" id="FNFO01000002">
    <property type="protein sequence ID" value="SDK43373.1"/>
    <property type="molecule type" value="Genomic_DNA"/>
</dbReference>
<reference evidence="1 2" key="1">
    <citation type="submission" date="2016-10" db="EMBL/GenBank/DDBJ databases">
        <authorList>
            <person name="de Groot N.N."/>
        </authorList>
    </citation>
    <scope>NUCLEOTIDE SEQUENCE [LARGE SCALE GENOMIC DNA]</scope>
    <source>
        <strain evidence="1 2">DSM 25186</strain>
    </source>
</reference>
<protein>
    <recommendedName>
        <fullName evidence="3">Nuclease-related domain-containing protein</fullName>
    </recommendedName>
</protein>
<dbReference type="STRING" id="1075417.SAMN05421823_102723"/>
<dbReference type="OrthoDB" id="2518585at2"/>
<dbReference type="Proteomes" id="UP000198510">
    <property type="component" value="Unassembled WGS sequence"/>
</dbReference>
<name>A0A1G9BVG7_9BACT</name>
<proteinExistence type="predicted"/>
<dbReference type="AlphaFoldDB" id="A0A1G9BVG7"/>
<evidence type="ECO:0000313" key="1">
    <source>
        <dbReference type="EMBL" id="SDK43373.1"/>
    </source>
</evidence>
<evidence type="ECO:0000313" key="2">
    <source>
        <dbReference type="Proteomes" id="UP000198510"/>
    </source>
</evidence>
<dbReference type="RefSeq" id="WP_143017166.1">
    <property type="nucleotide sequence ID" value="NZ_FNFO01000002.1"/>
</dbReference>
<accession>A0A1G9BVG7</accession>
<keyword evidence="2" id="KW-1185">Reference proteome</keyword>
<gene>
    <name evidence="1" type="ORF">SAMN05421823_102723</name>
</gene>